<dbReference type="OrthoDB" id="686919at2759"/>
<reference evidence="2 3" key="1">
    <citation type="submission" date="2019-09" db="EMBL/GenBank/DDBJ databases">
        <authorList>
            <person name="Ou C."/>
        </authorList>
    </citation>
    <scope>NUCLEOTIDE SEQUENCE [LARGE SCALE GENOMIC DNA]</scope>
    <source>
        <strain evidence="2">S2</strain>
        <tissue evidence="2">Leaf</tissue>
    </source>
</reference>
<name>A0A5N5IBR5_9ROSA</name>
<evidence type="ECO:0000256" key="1">
    <source>
        <dbReference type="SAM" id="MobiDB-lite"/>
    </source>
</evidence>
<evidence type="ECO:0000313" key="2">
    <source>
        <dbReference type="EMBL" id="KAB2635170.1"/>
    </source>
</evidence>
<sequence>MDNSLKPFQFYSCWEICKGWVLFEDPPQRAPTHVFGTASSAANMDEDGSPTIQQVRVENPSSGEGSIPRAMGQNKARRLKEKGKANDDYATQHEVTASLQLLEEQNAIEAEERKCWHEEWAKQIQEEMDDKNMKMNTLNYTPMSKAYFDRKKKEIMSRRQLFTSDYTHTMADDEDDVDYGY</sequence>
<reference evidence="2 3" key="3">
    <citation type="submission" date="2019-11" db="EMBL/GenBank/DDBJ databases">
        <title>A de novo genome assembly of a pear dwarfing rootstock.</title>
        <authorList>
            <person name="Wang F."/>
            <person name="Wang J."/>
            <person name="Li S."/>
            <person name="Zhang Y."/>
            <person name="Fang M."/>
            <person name="Ma L."/>
            <person name="Zhao Y."/>
            <person name="Jiang S."/>
        </authorList>
    </citation>
    <scope>NUCLEOTIDE SEQUENCE [LARGE SCALE GENOMIC DNA]</scope>
    <source>
        <strain evidence="2">S2</strain>
        <tissue evidence="2">Leaf</tissue>
    </source>
</reference>
<evidence type="ECO:0000313" key="3">
    <source>
        <dbReference type="Proteomes" id="UP000327157"/>
    </source>
</evidence>
<reference evidence="3" key="2">
    <citation type="submission" date="2019-10" db="EMBL/GenBank/DDBJ databases">
        <title>A de novo genome assembly of a pear dwarfing rootstock.</title>
        <authorList>
            <person name="Wang F."/>
            <person name="Wang J."/>
            <person name="Li S."/>
            <person name="Zhang Y."/>
            <person name="Fang M."/>
            <person name="Ma L."/>
            <person name="Zhao Y."/>
            <person name="Jiang S."/>
        </authorList>
    </citation>
    <scope>NUCLEOTIDE SEQUENCE [LARGE SCALE GENOMIC DNA]</scope>
</reference>
<keyword evidence="3" id="KW-1185">Reference proteome</keyword>
<accession>A0A5N5IBR5</accession>
<dbReference type="AlphaFoldDB" id="A0A5N5IBR5"/>
<proteinExistence type="predicted"/>
<evidence type="ECO:0008006" key="4">
    <source>
        <dbReference type="Google" id="ProtNLM"/>
    </source>
</evidence>
<comment type="caution">
    <text evidence="2">The sequence shown here is derived from an EMBL/GenBank/DDBJ whole genome shotgun (WGS) entry which is preliminary data.</text>
</comment>
<protein>
    <recommendedName>
        <fullName evidence="4">No apical meristem-associated C-terminal domain-containing protein</fullName>
    </recommendedName>
</protein>
<organism evidence="2 3">
    <name type="scientific">Pyrus ussuriensis x Pyrus communis</name>
    <dbReference type="NCBI Taxonomy" id="2448454"/>
    <lineage>
        <taxon>Eukaryota</taxon>
        <taxon>Viridiplantae</taxon>
        <taxon>Streptophyta</taxon>
        <taxon>Embryophyta</taxon>
        <taxon>Tracheophyta</taxon>
        <taxon>Spermatophyta</taxon>
        <taxon>Magnoliopsida</taxon>
        <taxon>eudicotyledons</taxon>
        <taxon>Gunneridae</taxon>
        <taxon>Pentapetalae</taxon>
        <taxon>rosids</taxon>
        <taxon>fabids</taxon>
        <taxon>Rosales</taxon>
        <taxon>Rosaceae</taxon>
        <taxon>Amygdaloideae</taxon>
        <taxon>Maleae</taxon>
        <taxon>Pyrus</taxon>
    </lineage>
</organism>
<gene>
    <name evidence="2" type="ORF">D8674_025704</name>
</gene>
<dbReference type="EMBL" id="SMOL01000004">
    <property type="protein sequence ID" value="KAB2635170.1"/>
    <property type="molecule type" value="Genomic_DNA"/>
</dbReference>
<feature type="region of interest" description="Disordered" evidence="1">
    <location>
        <begin position="57"/>
        <end position="90"/>
    </location>
</feature>
<dbReference type="Proteomes" id="UP000327157">
    <property type="component" value="Chromosome 5"/>
</dbReference>